<feature type="transmembrane region" description="Helical" evidence="8">
    <location>
        <begin position="390"/>
        <end position="410"/>
    </location>
</feature>
<feature type="transmembrane region" description="Helical" evidence="8">
    <location>
        <begin position="682"/>
        <end position="707"/>
    </location>
</feature>
<evidence type="ECO:0000259" key="10">
    <source>
        <dbReference type="Pfam" id="PF12704"/>
    </source>
</evidence>
<evidence type="ECO:0000256" key="2">
    <source>
        <dbReference type="ARBA" id="ARBA00022475"/>
    </source>
</evidence>
<proteinExistence type="inferred from homology"/>
<dbReference type="GO" id="GO:0005886">
    <property type="term" value="C:plasma membrane"/>
    <property type="evidence" value="ECO:0007669"/>
    <property type="project" value="UniProtKB-SubCell"/>
</dbReference>
<keyword evidence="5 8" id="KW-0472">Membrane</keyword>
<feature type="domain" description="ABC3 transporter permease C-terminal" evidence="9">
    <location>
        <begin position="303"/>
        <end position="414"/>
    </location>
</feature>
<reference evidence="12" key="1">
    <citation type="submission" date="2016-10" db="EMBL/GenBank/DDBJ databases">
        <authorList>
            <person name="Varghese N."/>
            <person name="Submissions S."/>
        </authorList>
    </citation>
    <scope>NUCLEOTIDE SEQUENCE [LARGE SCALE GENOMIC DNA]</scope>
    <source>
        <strain evidence="12">CGMCC 1.11014</strain>
    </source>
</reference>
<keyword evidence="4 8" id="KW-1133">Transmembrane helix</keyword>
<evidence type="ECO:0000313" key="12">
    <source>
        <dbReference type="Proteomes" id="UP000199391"/>
    </source>
</evidence>
<evidence type="ECO:0000256" key="7">
    <source>
        <dbReference type="SAM" id="MobiDB-lite"/>
    </source>
</evidence>
<dbReference type="GO" id="GO:0022857">
    <property type="term" value="F:transmembrane transporter activity"/>
    <property type="evidence" value="ECO:0007669"/>
    <property type="project" value="TreeGrafter"/>
</dbReference>
<keyword evidence="3 8" id="KW-0812">Transmembrane</keyword>
<organism evidence="11 12">
    <name type="scientific">Pseudoduganella namucuonensis</name>
    <dbReference type="NCBI Taxonomy" id="1035707"/>
    <lineage>
        <taxon>Bacteria</taxon>
        <taxon>Pseudomonadati</taxon>
        <taxon>Pseudomonadota</taxon>
        <taxon>Betaproteobacteria</taxon>
        <taxon>Burkholderiales</taxon>
        <taxon>Oxalobacteraceae</taxon>
        <taxon>Telluria group</taxon>
        <taxon>Pseudoduganella</taxon>
    </lineage>
</organism>
<evidence type="ECO:0000256" key="8">
    <source>
        <dbReference type="SAM" id="Phobius"/>
    </source>
</evidence>
<dbReference type="PANTHER" id="PTHR30572">
    <property type="entry name" value="MEMBRANE COMPONENT OF TRANSPORTER-RELATED"/>
    <property type="match status" value="1"/>
</dbReference>
<feature type="transmembrane region" description="Helical" evidence="8">
    <location>
        <begin position="437"/>
        <end position="458"/>
    </location>
</feature>
<keyword evidence="12" id="KW-1185">Reference proteome</keyword>
<dbReference type="AlphaFoldDB" id="A0A1I7G3I8"/>
<feature type="transmembrane region" description="Helical" evidence="8">
    <location>
        <begin position="21"/>
        <end position="48"/>
    </location>
</feature>
<evidence type="ECO:0000256" key="1">
    <source>
        <dbReference type="ARBA" id="ARBA00004651"/>
    </source>
</evidence>
<dbReference type="STRING" id="1035707.SAMN05216552_100310"/>
<comment type="similarity">
    <text evidence="6">Belongs to the ABC-4 integral membrane protein family.</text>
</comment>
<name>A0A1I7G3I8_9BURK</name>
<dbReference type="Pfam" id="PF12704">
    <property type="entry name" value="MacB_PCD"/>
    <property type="match status" value="2"/>
</dbReference>
<dbReference type="InterPro" id="IPR003838">
    <property type="entry name" value="ABC3_permease_C"/>
</dbReference>
<feature type="domain" description="MacB-like periplasmic core" evidence="10">
    <location>
        <begin position="26"/>
        <end position="241"/>
    </location>
</feature>
<dbReference type="RefSeq" id="WP_229488974.1">
    <property type="nucleotide sequence ID" value="NZ_FPBO01000003.1"/>
</dbReference>
<feature type="transmembrane region" description="Helical" evidence="8">
    <location>
        <begin position="295"/>
        <end position="318"/>
    </location>
</feature>
<protein>
    <submittedName>
        <fullName evidence="11">Putative ABC transport system permease protein</fullName>
    </submittedName>
</protein>
<feature type="region of interest" description="Disordered" evidence="7">
    <location>
        <begin position="506"/>
        <end position="527"/>
    </location>
</feature>
<evidence type="ECO:0000256" key="3">
    <source>
        <dbReference type="ARBA" id="ARBA00022692"/>
    </source>
</evidence>
<gene>
    <name evidence="11" type="ORF">SAMN05216552_100310</name>
</gene>
<evidence type="ECO:0000313" key="11">
    <source>
        <dbReference type="EMBL" id="SFU42891.1"/>
    </source>
</evidence>
<feature type="domain" description="ABC3 transporter permease C-terminal" evidence="9">
    <location>
        <begin position="689"/>
        <end position="787"/>
    </location>
</feature>
<feature type="domain" description="MacB-like periplasmic core" evidence="10">
    <location>
        <begin position="450"/>
        <end position="627"/>
    </location>
</feature>
<comment type="subcellular location">
    <subcellularLocation>
        <location evidence="1">Cell membrane</location>
        <topology evidence="1">Multi-pass membrane protein</topology>
    </subcellularLocation>
</comment>
<dbReference type="Pfam" id="PF02687">
    <property type="entry name" value="FtsX"/>
    <property type="match status" value="2"/>
</dbReference>
<dbReference type="Proteomes" id="UP000199391">
    <property type="component" value="Unassembled WGS sequence"/>
</dbReference>
<dbReference type="PANTHER" id="PTHR30572:SF4">
    <property type="entry name" value="ABC TRANSPORTER PERMEASE YTRF"/>
    <property type="match status" value="1"/>
</dbReference>
<feature type="transmembrane region" description="Helical" evidence="8">
    <location>
        <begin position="351"/>
        <end position="370"/>
    </location>
</feature>
<evidence type="ECO:0000256" key="5">
    <source>
        <dbReference type="ARBA" id="ARBA00023136"/>
    </source>
</evidence>
<evidence type="ECO:0000256" key="4">
    <source>
        <dbReference type="ARBA" id="ARBA00022989"/>
    </source>
</evidence>
<feature type="transmembrane region" description="Helical" evidence="8">
    <location>
        <begin position="728"/>
        <end position="749"/>
    </location>
</feature>
<sequence>MNAMNLCDFRVGWRLLLRQPLHSAVEILGLATGFAVCFLLLGFVHYSFSYDSDVPDRERVFVIKHRLNFIPQPQWMEYTPFALRGVALQSGLPLQVSAWWPRKATLQLRGRPLEFDVTAVDPAFQDIAGLHAVEGDLRQALTRPDGLALTRQTALRLFGEAAALGRTVEIDRQPLQVRAVLADRPSNSTVQFTALVGTGSALWPERERLDALSNWMGIGGRIYVKTGATVTPRALQTALQDAVDRAPWQNLSAPEMKLALGGRKMVDIGLGPLADAYFDRSVANTMGTGQRGDRAMVLAIGAAGLLVLLLAVVNYVNLATVRTLRRQREIVVRRVLGATTSQLLRQFMAEAVLLSLAAAALGLLMAWLLLPLASELLERQLAGMFTPEATAAGLLFGVLVGAAAGLYPGWLARGVDVRETLAHRGGETAGGAWTRRLLTAAQFAAAMAMASVALAILWQTRFAAAAPPGFDPAPLLVVELHESATEPVAAAFRDAVARLPGVEGVADSREVPGRDNGTGTRGSESARRVDGSEVALSVQMVGPDFFRVYGLRALAGRGFDPAVDRLAEDGEQNVMINMAALRALGWQSAQQALGQRIDGTRQRVIGIAPDLRWETLRDPARPIVYDLARDSRLLTVRMRADAPASLQRDIAAAWSRYYPDREPLMQAAAGYYRRAYADDVRLARLLACATVVVFALAAFGIHVLAAHSVQRREREIVLRKLHGAGRRAIGALVGREFLLLTAAAAVAGLPPAWLAIQRYLAPFAERSALGGWAPVVALALTSLVVAAATARHTLAAMRIAPARALRD</sequence>
<feature type="transmembrane region" description="Helical" evidence="8">
    <location>
        <begin position="769"/>
        <end position="790"/>
    </location>
</feature>
<accession>A0A1I7G3I8</accession>
<keyword evidence="2" id="KW-1003">Cell membrane</keyword>
<evidence type="ECO:0000259" key="9">
    <source>
        <dbReference type="Pfam" id="PF02687"/>
    </source>
</evidence>
<dbReference type="InterPro" id="IPR025857">
    <property type="entry name" value="MacB_PCD"/>
</dbReference>
<evidence type="ECO:0000256" key="6">
    <source>
        <dbReference type="ARBA" id="ARBA00038076"/>
    </source>
</evidence>
<dbReference type="InterPro" id="IPR050250">
    <property type="entry name" value="Macrolide_Exporter_MacB"/>
</dbReference>
<dbReference type="EMBL" id="FPBO01000003">
    <property type="protein sequence ID" value="SFU42891.1"/>
    <property type="molecule type" value="Genomic_DNA"/>
</dbReference>